<dbReference type="PANTHER" id="PTHR39160">
    <property type="entry name" value="CELL WALL-BINDING PROTEIN YOCH"/>
    <property type="match status" value="1"/>
</dbReference>
<comment type="caution">
    <text evidence="4">The sequence shown here is derived from an EMBL/GenBank/DDBJ whole genome shotgun (WGS) entry which is preliminary data.</text>
</comment>
<dbReference type="Pfam" id="PF06725">
    <property type="entry name" value="3D"/>
    <property type="match status" value="1"/>
</dbReference>
<dbReference type="Gene3D" id="2.40.40.10">
    <property type="entry name" value="RlpA-like domain"/>
    <property type="match status" value="1"/>
</dbReference>
<dbReference type="Gene3D" id="2.20.230.10">
    <property type="entry name" value="Resuscitation-promoting factor rpfb"/>
    <property type="match status" value="1"/>
</dbReference>
<evidence type="ECO:0000259" key="3">
    <source>
        <dbReference type="PROSITE" id="PS51109"/>
    </source>
</evidence>
<evidence type="ECO:0000313" key="4">
    <source>
        <dbReference type="EMBL" id="PLS05725.1"/>
    </source>
</evidence>
<keyword evidence="1" id="KW-0732">Signal</keyword>
<protein>
    <submittedName>
        <fullName evidence="4">DUF348 domain-containing protein</fullName>
    </submittedName>
</protein>
<proteinExistence type="predicted"/>
<dbReference type="AlphaFoldDB" id="A0A9Q6F129"/>
<dbReference type="GO" id="GO:0009254">
    <property type="term" value="P:peptidoglycan turnover"/>
    <property type="evidence" value="ECO:0007669"/>
    <property type="project" value="InterPro"/>
</dbReference>
<feature type="region of interest" description="Disordered" evidence="2">
    <location>
        <begin position="331"/>
        <end position="352"/>
    </location>
</feature>
<dbReference type="SMART" id="SM01208">
    <property type="entry name" value="G5"/>
    <property type="match status" value="1"/>
</dbReference>
<dbReference type="PROSITE" id="PS51109">
    <property type="entry name" value="G5"/>
    <property type="match status" value="1"/>
</dbReference>
<dbReference type="InterPro" id="IPR051933">
    <property type="entry name" value="Resuscitation_pf_RpfB"/>
</dbReference>
<dbReference type="SUPFAM" id="SSF50685">
    <property type="entry name" value="Barwin-like endoglucanases"/>
    <property type="match status" value="1"/>
</dbReference>
<gene>
    <name evidence="4" type="ORF">CUU63_15200</name>
</gene>
<feature type="domain" description="G5" evidence="3">
    <location>
        <begin position="247"/>
        <end position="327"/>
    </location>
</feature>
<dbReference type="Pfam" id="PF07501">
    <property type="entry name" value="G5"/>
    <property type="match status" value="1"/>
</dbReference>
<dbReference type="GO" id="GO:0019867">
    <property type="term" value="C:outer membrane"/>
    <property type="evidence" value="ECO:0007669"/>
    <property type="project" value="InterPro"/>
</dbReference>
<name>A0A9Q6F129_9BACI</name>
<evidence type="ECO:0000256" key="1">
    <source>
        <dbReference type="ARBA" id="ARBA00022729"/>
    </source>
</evidence>
<dbReference type="InterPro" id="IPR036908">
    <property type="entry name" value="RlpA-like_sf"/>
</dbReference>
<reference evidence="4 5" key="1">
    <citation type="submission" date="2017-12" db="EMBL/GenBank/DDBJ databases">
        <title>Comparative Functional Genomics of Dry Heat Resistant strains isolated from the Viking Spacecraft.</title>
        <authorList>
            <person name="Seuylemezian A."/>
            <person name="Cooper K."/>
            <person name="Vaishampayan P."/>
        </authorList>
    </citation>
    <scope>NUCLEOTIDE SEQUENCE [LARGE SCALE GENOMIC DNA]</scope>
    <source>
        <strain evidence="4 5">V48-19</strain>
    </source>
</reference>
<organism evidence="4 5">
    <name type="scientific">Bacillus halotolerans</name>
    <dbReference type="NCBI Taxonomy" id="260554"/>
    <lineage>
        <taxon>Bacteria</taxon>
        <taxon>Bacillati</taxon>
        <taxon>Bacillota</taxon>
        <taxon>Bacilli</taxon>
        <taxon>Bacillales</taxon>
        <taxon>Bacillaceae</taxon>
        <taxon>Bacillus</taxon>
    </lineage>
</organism>
<dbReference type="PANTHER" id="PTHR39160:SF4">
    <property type="entry name" value="RESUSCITATION-PROMOTING FACTOR RPFB"/>
    <property type="match status" value="1"/>
</dbReference>
<accession>A0A9Q6F129</accession>
<dbReference type="InterPro" id="IPR007137">
    <property type="entry name" value="DUF348"/>
</dbReference>
<evidence type="ECO:0000313" key="5">
    <source>
        <dbReference type="Proteomes" id="UP000234803"/>
    </source>
</evidence>
<dbReference type="Proteomes" id="UP000234803">
    <property type="component" value="Unassembled WGS sequence"/>
</dbReference>
<dbReference type="CDD" id="cd22786">
    <property type="entry name" value="DPBB_YuiC-like"/>
    <property type="match status" value="1"/>
</dbReference>
<sequence>MFQDNEEDTELLGEGEGRVDSLLDTLYNLSEEKEAFFITQKMKKLFSVKLSKSKVILVAACLLLAGSGTAYAAHELTKQSVSVSINGKKKNIRTHAKTVGDLLETLDIKTRDEDKITPAKKTQITADMNVVYEAAKPVKLTLNGEEKTLWSTAKTVGALLDEQDVDVKEHDQIDPAIDTEVSKDMKINIEPAFQVTVNDAGKEKKIWTTSTTVADFLKQQKMNIKDEDKIKPALDEKLTKGKADITITRIEKVTDVVEEKIAFDVKKQEDASLEKGQEKVVQKGKEGKLKKHYEVVKENGEEVSRELVKEETAEQSKDKVVAIGTKQSSPKIEKVSASGDSKPVVSRSNESTGKVMTVSSTAYTASCSGCSGHTATGVNLKNNPNAKVIAVDPNVIPLGSKVHVEGYGYAVAADTGSAIKGNKIDVFFPEKSSAYRWGNKTVKIKILN</sequence>
<evidence type="ECO:0000256" key="2">
    <source>
        <dbReference type="SAM" id="MobiDB-lite"/>
    </source>
</evidence>
<dbReference type="InterPro" id="IPR011098">
    <property type="entry name" value="G5_dom"/>
</dbReference>
<dbReference type="InterPro" id="IPR010611">
    <property type="entry name" value="3D_dom"/>
</dbReference>
<dbReference type="EMBL" id="PGUV01000012">
    <property type="protein sequence ID" value="PLS05725.1"/>
    <property type="molecule type" value="Genomic_DNA"/>
</dbReference>
<dbReference type="GO" id="GO:0004553">
    <property type="term" value="F:hydrolase activity, hydrolyzing O-glycosyl compounds"/>
    <property type="evidence" value="ECO:0007669"/>
    <property type="project" value="InterPro"/>
</dbReference>
<dbReference type="Pfam" id="PF03990">
    <property type="entry name" value="DUF348"/>
    <property type="match status" value="3"/>
</dbReference>